<dbReference type="InterPro" id="IPR047650">
    <property type="entry name" value="Transpos_IS110"/>
</dbReference>
<evidence type="ECO:0000259" key="3">
    <source>
        <dbReference type="Pfam" id="PF02371"/>
    </source>
</evidence>
<dbReference type="NCBIfam" id="NF033542">
    <property type="entry name" value="transpos_IS110"/>
    <property type="match status" value="1"/>
</dbReference>
<dbReference type="EMBL" id="JACXST010000001">
    <property type="protein sequence ID" value="MBD9359411.1"/>
    <property type="molecule type" value="Genomic_DNA"/>
</dbReference>
<dbReference type="RefSeq" id="WP_192392300.1">
    <property type="nucleotide sequence ID" value="NZ_CAJHIU010000001.1"/>
</dbReference>
<feature type="domain" description="Transposase IS110-like N-terminal" evidence="2">
    <location>
        <begin position="4"/>
        <end position="154"/>
    </location>
</feature>
<gene>
    <name evidence="4" type="ORF">EBB_02380</name>
    <name evidence="5" type="ORF">EBB_15180</name>
</gene>
<dbReference type="Proteomes" id="UP000641152">
    <property type="component" value="Unassembled WGS sequence"/>
</dbReference>
<keyword evidence="6" id="KW-1185">Reference proteome</keyword>
<evidence type="ECO:0000313" key="4">
    <source>
        <dbReference type="EMBL" id="MBD9359411.1"/>
    </source>
</evidence>
<comment type="caution">
    <text evidence="4">The sequence shown here is derived from an EMBL/GenBank/DDBJ whole genome shotgun (WGS) entry which is preliminary data.</text>
</comment>
<dbReference type="PANTHER" id="PTHR33055:SF3">
    <property type="entry name" value="PUTATIVE TRANSPOSASE FOR IS117-RELATED"/>
    <property type="match status" value="1"/>
</dbReference>
<evidence type="ECO:0000313" key="5">
    <source>
        <dbReference type="EMBL" id="MBD9361840.1"/>
    </source>
</evidence>
<dbReference type="Pfam" id="PF02371">
    <property type="entry name" value="Transposase_20"/>
    <property type="match status" value="1"/>
</dbReference>
<keyword evidence="1" id="KW-0175">Coiled coil</keyword>
<feature type="coiled-coil region" evidence="1">
    <location>
        <begin position="131"/>
        <end position="199"/>
    </location>
</feature>
<feature type="domain" description="Transposase IS116/IS110/IS902 C-terminal" evidence="3">
    <location>
        <begin position="202"/>
        <end position="285"/>
    </location>
</feature>
<proteinExistence type="predicted"/>
<protein>
    <submittedName>
        <fullName evidence="4">IS110 family transposase</fullName>
    </submittedName>
</protein>
<sequence length="328" mass="36171">MFFIGIDVSKAKLDCSLLLDTCINKRRAKSVANSKTGFDDLLTWCAKQRVCPQELHAILEGTGVYHEQAALALADAGVTVSIVNPAQVKDFGRSLGVRTKTDGVDSLVLARYGALLNPKPWTPPTPEARTLQALLSRREAIAQDLQRERNRLEKAQATDTPALIHQSLLDSITFLEAQLAKLQIDIDDHIDQYPELKADRMLLISIPGVGPQVSNHLLAVMHNHRFQSAEQLAAYLGLVPVERQSGSSIQGRPRLSKAGPARMRAILYMAAVVGVQYNPHLKALYLRLQARGKSKMSALGGAMRKLVHLCFGVLKTREPYRVDYALHS</sequence>
<evidence type="ECO:0000256" key="1">
    <source>
        <dbReference type="SAM" id="Coils"/>
    </source>
</evidence>
<dbReference type="PANTHER" id="PTHR33055">
    <property type="entry name" value="TRANSPOSASE FOR INSERTION SEQUENCE ELEMENT IS1111A"/>
    <property type="match status" value="1"/>
</dbReference>
<organism evidence="4 6">
    <name type="scientific">Methylomonas fluvii</name>
    <dbReference type="NCBI Taxonomy" id="1854564"/>
    <lineage>
        <taxon>Bacteria</taxon>
        <taxon>Pseudomonadati</taxon>
        <taxon>Pseudomonadota</taxon>
        <taxon>Gammaproteobacteria</taxon>
        <taxon>Methylococcales</taxon>
        <taxon>Methylococcaceae</taxon>
        <taxon>Methylomonas</taxon>
    </lineage>
</organism>
<dbReference type="InterPro" id="IPR003346">
    <property type="entry name" value="Transposase_20"/>
</dbReference>
<dbReference type="EMBL" id="JACXST010000002">
    <property type="protein sequence ID" value="MBD9361840.1"/>
    <property type="molecule type" value="Genomic_DNA"/>
</dbReference>
<name>A0ABR9D9I2_9GAMM</name>
<evidence type="ECO:0000259" key="2">
    <source>
        <dbReference type="Pfam" id="PF01548"/>
    </source>
</evidence>
<dbReference type="InterPro" id="IPR002525">
    <property type="entry name" value="Transp_IS110-like_N"/>
</dbReference>
<evidence type="ECO:0000313" key="6">
    <source>
        <dbReference type="Proteomes" id="UP000641152"/>
    </source>
</evidence>
<dbReference type="Pfam" id="PF01548">
    <property type="entry name" value="DEDD_Tnp_IS110"/>
    <property type="match status" value="1"/>
</dbReference>
<reference evidence="4 6" key="1">
    <citation type="submission" date="2020-09" db="EMBL/GenBank/DDBJ databases">
        <title>Methylomonas albis sp. nov. and Methylomonas fluvii sp. nov.: Two cold-adapted methanotrophs from the River Elbe and an amended description of Methylovulum psychrotolerans strain Eb1.</title>
        <authorList>
            <person name="Bussmann I.K."/>
            <person name="Klings K.-W."/>
            <person name="Warnstedt J."/>
            <person name="Hoppert M."/>
            <person name="Saborowski A."/>
            <person name="Horn F."/>
            <person name="Liebner S."/>
        </authorList>
    </citation>
    <scope>NUCLEOTIDE SEQUENCE [LARGE SCALE GENOMIC DNA]</scope>
    <source>
        <strain evidence="4 6">EbB</strain>
    </source>
</reference>
<accession>A0ABR9D9I2</accession>